<sequence length="188" mass="20661">MSQASSSSSSSSNSSNGSPNNLSNTVQSQLFSFQDNEKVLCYHGPMLYAATVKEVNSQYVDASGEAGLYYKIHYHGWNSRSDEWVPQNRILKMNEENMILQNTLQEELKNRPSAVAARANAAANQQESNNIVNTAVPMEVDEVENSNKDSSLENDTSNTKLNSPPVATATNNNKNATDENNHQSTNNK</sequence>
<dbReference type="Pfam" id="PF22732">
    <property type="entry name" value="MSL3_chromo-like"/>
    <property type="match status" value="1"/>
</dbReference>
<name>A0A9N9CQQ0_9GLOM</name>
<dbReference type="GO" id="GO:0000123">
    <property type="term" value="C:histone acetyltransferase complex"/>
    <property type="evidence" value="ECO:0007669"/>
    <property type="project" value="TreeGrafter"/>
</dbReference>
<comment type="similarity">
    <text evidence="1">Belongs to the MRG family.</text>
</comment>
<dbReference type="OrthoDB" id="124855at2759"/>
<dbReference type="InterPro" id="IPR053820">
    <property type="entry name" value="MSL3_chromo-like"/>
</dbReference>
<evidence type="ECO:0000256" key="3">
    <source>
        <dbReference type="SAM" id="MobiDB-lite"/>
    </source>
</evidence>
<dbReference type="InterPro" id="IPR008676">
    <property type="entry name" value="MRG"/>
</dbReference>
<proteinExistence type="inferred from homology"/>
<feature type="region of interest" description="Disordered" evidence="3">
    <location>
        <begin position="1"/>
        <end position="23"/>
    </location>
</feature>
<dbReference type="AlphaFoldDB" id="A0A9N9CQQ0"/>
<protein>
    <recommendedName>
        <fullName evidence="2">Chromatin modification-related protein EAF3</fullName>
    </recommendedName>
</protein>
<feature type="domain" description="MSL3 chromodomain-like" evidence="4">
    <location>
        <begin position="33"/>
        <end position="106"/>
    </location>
</feature>
<dbReference type="Gene3D" id="2.30.30.140">
    <property type="match status" value="1"/>
</dbReference>
<evidence type="ECO:0000256" key="2">
    <source>
        <dbReference type="ARBA" id="ARBA00018505"/>
    </source>
</evidence>
<reference evidence="5" key="1">
    <citation type="submission" date="2021-06" db="EMBL/GenBank/DDBJ databases">
        <authorList>
            <person name="Kallberg Y."/>
            <person name="Tangrot J."/>
            <person name="Rosling A."/>
        </authorList>
    </citation>
    <scope>NUCLEOTIDE SEQUENCE</scope>
    <source>
        <strain evidence="5">MT106</strain>
    </source>
</reference>
<evidence type="ECO:0000313" key="6">
    <source>
        <dbReference type="Proteomes" id="UP000789831"/>
    </source>
</evidence>
<organism evidence="5 6">
    <name type="scientific">Ambispora gerdemannii</name>
    <dbReference type="NCBI Taxonomy" id="144530"/>
    <lineage>
        <taxon>Eukaryota</taxon>
        <taxon>Fungi</taxon>
        <taxon>Fungi incertae sedis</taxon>
        <taxon>Mucoromycota</taxon>
        <taxon>Glomeromycotina</taxon>
        <taxon>Glomeromycetes</taxon>
        <taxon>Archaeosporales</taxon>
        <taxon>Ambisporaceae</taxon>
        <taxon>Ambispora</taxon>
    </lineage>
</organism>
<keyword evidence="6" id="KW-1185">Reference proteome</keyword>
<dbReference type="Proteomes" id="UP000789831">
    <property type="component" value="Unassembled WGS sequence"/>
</dbReference>
<dbReference type="GO" id="GO:0006325">
    <property type="term" value="P:chromatin organization"/>
    <property type="evidence" value="ECO:0007669"/>
    <property type="project" value="InterPro"/>
</dbReference>
<dbReference type="GO" id="GO:0006355">
    <property type="term" value="P:regulation of DNA-templated transcription"/>
    <property type="evidence" value="ECO:0007669"/>
    <property type="project" value="InterPro"/>
</dbReference>
<feature type="non-terminal residue" evidence="5">
    <location>
        <position position="1"/>
    </location>
</feature>
<comment type="caution">
    <text evidence="5">The sequence shown here is derived from an EMBL/GenBank/DDBJ whole genome shotgun (WGS) entry which is preliminary data.</text>
</comment>
<feature type="compositionally biased region" description="Polar residues" evidence="3">
    <location>
        <begin position="153"/>
        <end position="162"/>
    </location>
</feature>
<feature type="region of interest" description="Disordered" evidence="3">
    <location>
        <begin position="143"/>
        <end position="188"/>
    </location>
</feature>
<accession>A0A9N9CQQ0</accession>
<dbReference type="PANTHER" id="PTHR10880:SF15">
    <property type="entry name" value="MSL COMPLEX SUBUNIT 3"/>
    <property type="match status" value="1"/>
</dbReference>
<dbReference type="SUPFAM" id="SSF54160">
    <property type="entry name" value="Chromo domain-like"/>
    <property type="match status" value="1"/>
</dbReference>
<dbReference type="EMBL" id="CAJVPL010002449">
    <property type="protein sequence ID" value="CAG8610703.1"/>
    <property type="molecule type" value="Genomic_DNA"/>
</dbReference>
<evidence type="ECO:0000259" key="4">
    <source>
        <dbReference type="Pfam" id="PF22732"/>
    </source>
</evidence>
<dbReference type="PANTHER" id="PTHR10880">
    <property type="entry name" value="MORTALITY FACTOR 4-LIKE PROTEIN"/>
    <property type="match status" value="1"/>
</dbReference>
<dbReference type="GO" id="GO:0005634">
    <property type="term" value="C:nucleus"/>
    <property type="evidence" value="ECO:0007669"/>
    <property type="project" value="InterPro"/>
</dbReference>
<dbReference type="InterPro" id="IPR016197">
    <property type="entry name" value="Chromo-like_dom_sf"/>
</dbReference>
<evidence type="ECO:0000313" key="5">
    <source>
        <dbReference type="EMBL" id="CAG8610703.1"/>
    </source>
</evidence>
<gene>
    <name evidence="5" type="ORF">AGERDE_LOCUS9576</name>
</gene>
<evidence type="ECO:0000256" key="1">
    <source>
        <dbReference type="ARBA" id="ARBA00009093"/>
    </source>
</evidence>